<dbReference type="OrthoDB" id="9806415at2"/>
<sequence length="135" mass="14310">MAGNNTKTSVTARGRKKVRKVVTEGIAHIHASFNNTIVTITDRQGNSIAASSSGAQGFKGSRKSTPFAAQVAADHAGKIALEHGLKNIEVRIWGPGPGRESSVRALNALGIRVTSIQDVTPVPHNGVRPSKRRRV</sequence>
<dbReference type="Pfam" id="PF00411">
    <property type="entry name" value="Ribosomal_S11"/>
    <property type="match status" value="1"/>
</dbReference>
<proteinExistence type="inferred from homology"/>
<comment type="function">
    <text evidence="7 8">Located on the platform of the 30S subunit, it bridges several disparate RNA helices of the 16S rRNA. Forms part of the Shine-Dalgarno cleft in the 70S ribosome.</text>
</comment>
<dbReference type="EMBL" id="WEHX01000004">
    <property type="protein sequence ID" value="KAB7662838.1"/>
    <property type="molecule type" value="Genomic_DNA"/>
</dbReference>
<evidence type="ECO:0000256" key="7">
    <source>
        <dbReference type="ARBA" id="ARBA00058053"/>
    </source>
</evidence>
<evidence type="ECO:0000256" key="6">
    <source>
        <dbReference type="ARBA" id="ARBA00035160"/>
    </source>
</evidence>
<dbReference type="GO" id="GO:0019843">
    <property type="term" value="F:rRNA binding"/>
    <property type="evidence" value="ECO:0007669"/>
    <property type="project" value="UniProtKB-UniRule"/>
</dbReference>
<evidence type="ECO:0000256" key="9">
    <source>
        <dbReference type="RuleBase" id="RU003629"/>
    </source>
</evidence>
<name>A0A6I1EUX0_9BURK</name>
<dbReference type="RefSeq" id="WP_152157516.1">
    <property type="nucleotide sequence ID" value="NZ_WEHX01000004.1"/>
</dbReference>
<evidence type="ECO:0000313" key="10">
    <source>
        <dbReference type="EMBL" id="KAB7662838.1"/>
    </source>
</evidence>
<dbReference type="InterPro" id="IPR001971">
    <property type="entry name" value="Ribosomal_uS11"/>
</dbReference>
<evidence type="ECO:0000313" key="11">
    <source>
        <dbReference type="Proteomes" id="UP000430564"/>
    </source>
</evidence>
<dbReference type="PANTHER" id="PTHR11759">
    <property type="entry name" value="40S RIBOSOMAL PROTEIN S14/30S RIBOSOMAL PROTEIN S11"/>
    <property type="match status" value="1"/>
</dbReference>
<evidence type="ECO:0000256" key="8">
    <source>
        <dbReference type="HAMAP-Rule" id="MF_01310"/>
    </source>
</evidence>
<reference evidence="10 11" key="1">
    <citation type="submission" date="2019-10" db="EMBL/GenBank/DDBJ databases">
        <title>Genome diversity of Sutterella seckii.</title>
        <authorList>
            <person name="Chaplin A.V."/>
            <person name="Sokolova S.R."/>
            <person name="Mosin K.A."/>
            <person name="Ivanova E.L."/>
            <person name="Kochetkova T.O."/>
            <person name="Goltsov A.Y."/>
            <person name="Trofimov D.Y."/>
            <person name="Efimov B.A."/>
        </authorList>
    </citation>
    <scope>NUCLEOTIDE SEQUENCE [LARGE SCALE GENOMIC DNA]</scope>
    <source>
        <strain evidence="10 11">ASD393</strain>
    </source>
</reference>
<keyword evidence="4 8" id="KW-0689">Ribosomal protein</keyword>
<keyword evidence="5 8" id="KW-0687">Ribonucleoprotein</keyword>
<comment type="similarity">
    <text evidence="1 8 9">Belongs to the universal ribosomal protein uS11 family.</text>
</comment>
<dbReference type="PIRSF" id="PIRSF002131">
    <property type="entry name" value="Ribosomal_S11"/>
    <property type="match status" value="1"/>
</dbReference>
<dbReference type="Gene3D" id="3.30.420.80">
    <property type="entry name" value="Ribosomal protein S11"/>
    <property type="match status" value="1"/>
</dbReference>
<dbReference type="FunFam" id="3.30.420.80:FF:000001">
    <property type="entry name" value="30S ribosomal protein S11"/>
    <property type="match status" value="1"/>
</dbReference>
<dbReference type="HAMAP" id="MF_01310">
    <property type="entry name" value="Ribosomal_uS11"/>
    <property type="match status" value="1"/>
</dbReference>
<dbReference type="GO" id="GO:0006412">
    <property type="term" value="P:translation"/>
    <property type="evidence" value="ECO:0007669"/>
    <property type="project" value="UniProtKB-UniRule"/>
</dbReference>
<protein>
    <recommendedName>
        <fullName evidence="6 8">Small ribosomal subunit protein uS11</fullName>
    </recommendedName>
</protein>
<dbReference type="InterPro" id="IPR018102">
    <property type="entry name" value="Ribosomal_uS11_CS"/>
</dbReference>
<evidence type="ECO:0000256" key="5">
    <source>
        <dbReference type="ARBA" id="ARBA00023274"/>
    </source>
</evidence>
<dbReference type="Proteomes" id="UP000430564">
    <property type="component" value="Unassembled WGS sequence"/>
</dbReference>
<dbReference type="GO" id="GO:1990904">
    <property type="term" value="C:ribonucleoprotein complex"/>
    <property type="evidence" value="ECO:0007669"/>
    <property type="project" value="UniProtKB-KW"/>
</dbReference>
<evidence type="ECO:0000256" key="2">
    <source>
        <dbReference type="ARBA" id="ARBA00022730"/>
    </source>
</evidence>
<dbReference type="SUPFAM" id="SSF53137">
    <property type="entry name" value="Translational machinery components"/>
    <property type="match status" value="1"/>
</dbReference>
<keyword evidence="2 8" id="KW-0699">rRNA-binding</keyword>
<comment type="caution">
    <text evidence="10">The sequence shown here is derived from an EMBL/GenBank/DDBJ whole genome shotgun (WGS) entry which is preliminary data.</text>
</comment>
<dbReference type="NCBIfam" id="TIGR03632">
    <property type="entry name" value="uS11_bact"/>
    <property type="match status" value="1"/>
</dbReference>
<dbReference type="InterPro" id="IPR019981">
    <property type="entry name" value="Ribosomal_uS11_bac-type"/>
</dbReference>
<organism evidence="10 11">
    <name type="scientific">Sutterella seckii</name>
    <dbReference type="NCBI Taxonomy" id="1944635"/>
    <lineage>
        <taxon>Bacteria</taxon>
        <taxon>Pseudomonadati</taxon>
        <taxon>Pseudomonadota</taxon>
        <taxon>Betaproteobacteria</taxon>
        <taxon>Burkholderiales</taxon>
        <taxon>Sutterellaceae</taxon>
        <taxon>Sutterella</taxon>
    </lineage>
</organism>
<gene>
    <name evidence="8 10" type="primary">rpsK</name>
    <name evidence="10" type="ORF">GBM95_01825</name>
</gene>
<dbReference type="InterPro" id="IPR036967">
    <property type="entry name" value="Ribosomal_uS11_sf"/>
</dbReference>
<keyword evidence="3 8" id="KW-0694">RNA-binding</keyword>
<dbReference type="PROSITE" id="PS00054">
    <property type="entry name" value="RIBOSOMAL_S11"/>
    <property type="match status" value="1"/>
</dbReference>
<dbReference type="AlphaFoldDB" id="A0A6I1EUX0"/>
<evidence type="ECO:0000256" key="3">
    <source>
        <dbReference type="ARBA" id="ARBA00022884"/>
    </source>
</evidence>
<accession>A0A6I1EUX0</accession>
<dbReference type="GO" id="GO:0005840">
    <property type="term" value="C:ribosome"/>
    <property type="evidence" value="ECO:0007669"/>
    <property type="project" value="UniProtKB-KW"/>
</dbReference>
<dbReference type="GO" id="GO:0003735">
    <property type="term" value="F:structural constituent of ribosome"/>
    <property type="evidence" value="ECO:0007669"/>
    <property type="project" value="InterPro"/>
</dbReference>
<evidence type="ECO:0000256" key="4">
    <source>
        <dbReference type="ARBA" id="ARBA00022980"/>
    </source>
</evidence>
<evidence type="ECO:0000256" key="1">
    <source>
        <dbReference type="ARBA" id="ARBA00006194"/>
    </source>
</evidence>
<dbReference type="NCBIfam" id="NF003698">
    <property type="entry name" value="PRK05309.1"/>
    <property type="match status" value="1"/>
</dbReference>
<comment type="subunit">
    <text evidence="8">Part of the 30S ribosomal subunit. Interacts with proteins S7 and S18. Binds to IF-3.</text>
</comment>